<accession>A0ABU1SBX5</accession>
<dbReference type="HAMAP" id="MF_00252">
    <property type="entry name" value="Lys_tRNA_synth_class2"/>
    <property type="match status" value="1"/>
</dbReference>
<feature type="transmembrane region" description="Helical" evidence="20">
    <location>
        <begin position="198"/>
        <end position="215"/>
    </location>
</feature>
<evidence type="ECO:0000256" key="2">
    <source>
        <dbReference type="ARBA" id="ARBA00005270"/>
    </source>
</evidence>
<dbReference type="PRINTS" id="PR00982">
    <property type="entry name" value="TRNASYNTHLYS"/>
</dbReference>
<dbReference type="Pfam" id="PF16995">
    <property type="entry name" value="tRNA-synt_2_TM"/>
    <property type="match status" value="1"/>
</dbReference>
<evidence type="ECO:0000256" key="15">
    <source>
        <dbReference type="ARBA" id="ARBA00023268"/>
    </source>
</evidence>
<dbReference type="InterPro" id="IPR044136">
    <property type="entry name" value="Lys-tRNA-ligase_II_N"/>
</dbReference>
<evidence type="ECO:0000256" key="9">
    <source>
        <dbReference type="ARBA" id="ARBA00022741"/>
    </source>
</evidence>
<keyword evidence="19" id="KW-0648">Protein biosynthesis</keyword>
<keyword evidence="11 20" id="KW-1133">Transmembrane helix</keyword>
<evidence type="ECO:0000313" key="22">
    <source>
        <dbReference type="EMBL" id="MDR6867066.1"/>
    </source>
</evidence>
<feature type="transmembrane region" description="Helical" evidence="20">
    <location>
        <begin position="222"/>
        <end position="246"/>
    </location>
</feature>
<feature type="transmembrane region" description="Helical" evidence="20">
    <location>
        <begin position="162"/>
        <end position="186"/>
    </location>
</feature>
<dbReference type="PANTHER" id="PTHR42918:SF15">
    <property type="entry name" value="LYSINE--TRNA LIGASE, CHLOROPLASTIC_MITOCHONDRIAL"/>
    <property type="match status" value="1"/>
</dbReference>
<evidence type="ECO:0000256" key="7">
    <source>
        <dbReference type="ARBA" id="ARBA00022692"/>
    </source>
</evidence>
<evidence type="ECO:0000256" key="4">
    <source>
        <dbReference type="ARBA" id="ARBA00022475"/>
    </source>
</evidence>
<proteinExistence type="inferred from homology"/>
<evidence type="ECO:0000256" key="18">
    <source>
        <dbReference type="ARBA" id="ARBA00048573"/>
    </source>
</evidence>
<dbReference type="GO" id="GO:0004824">
    <property type="term" value="F:lysine-tRNA ligase activity"/>
    <property type="evidence" value="ECO:0007669"/>
    <property type="project" value="UniProtKB-EC"/>
</dbReference>
<evidence type="ECO:0000256" key="10">
    <source>
        <dbReference type="ARBA" id="ARBA00022840"/>
    </source>
</evidence>
<evidence type="ECO:0000256" key="11">
    <source>
        <dbReference type="ARBA" id="ARBA00022989"/>
    </source>
</evidence>
<keyword evidence="4" id="KW-1003">Cell membrane</keyword>
<dbReference type="InterPro" id="IPR002313">
    <property type="entry name" value="Lys-tRNA-ligase_II"/>
</dbReference>
<protein>
    <recommendedName>
        <fullName evidence="19">Lysine--tRNA ligase</fullName>
        <ecNumber evidence="19">6.1.1.6</ecNumber>
    </recommendedName>
    <alternativeName>
        <fullName evidence="19">Lysyl-tRNA synthetase</fullName>
        <shortName evidence="19">LysRS</shortName>
    </alternativeName>
</protein>
<comment type="caution">
    <text evidence="22">The sequence shown here is derived from an EMBL/GenBank/DDBJ whole genome shotgun (WGS) entry which is preliminary data.</text>
</comment>
<evidence type="ECO:0000256" key="12">
    <source>
        <dbReference type="ARBA" id="ARBA00023098"/>
    </source>
</evidence>
<dbReference type="InterPro" id="IPR012340">
    <property type="entry name" value="NA-bd_OB-fold"/>
</dbReference>
<dbReference type="RefSeq" id="WP_310019471.1">
    <property type="nucleotide sequence ID" value="NZ_JAVDUM010000006.1"/>
</dbReference>
<dbReference type="InterPro" id="IPR006195">
    <property type="entry name" value="aa-tRNA-synth_II"/>
</dbReference>
<evidence type="ECO:0000256" key="14">
    <source>
        <dbReference type="ARBA" id="ARBA00023251"/>
    </source>
</evidence>
<dbReference type="PANTHER" id="PTHR42918">
    <property type="entry name" value="LYSYL-TRNA SYNTHETASE"/>
    <property type="match status" value="1"/>
</dbReference>
<dbReference type="PROSITE" id="PS50862">
    <property type="entry name" value="AA_TRNA_LIGASE_II"/>
    <property type="match status" value="1"/>
</dbReference>
<feature type="binding site" evidence="19">
    <location>
        <position position="1049"/>
    </location>
    <ligand>
        <name>Mg(2+)</name>
        <dbReference type="ChEBI" id="CHEBI:18420"/>
        <label>2</label>
    </ligand>
</feature>
<dbReference type="InterPro" id="IPR045864">
    <property type="entry name" value="aa-tRNA-synth_II/BPL/LPL"/>
</dbReference>
<dbReference type="InterPro" id="IPR004365">
    <property type="entry name" value="NA-bd_OB_tRNA"/>
</dbReference>
<evidence type="ECO:0000313" key="23">
    <source>
        <dbReference type="Proteomes" id="UP001259347"/>
    </source>
</evidence>
<reference evidence="22 23" key="1">
    <citation type="submission" date="2023-07" db="EMBL/GenBank/DDBJ databases">
        <title>Sorghum-associated microbial communities from plants grown in Nebraska, USA.</title>
        <authorList>
            <person name="Schachtman D."/>
        </authorList>
    </citation>
    <scope>NUCLEOTIDE SEQUENCE [LARGE SCALE GENOMIC DNA]</scope>
    <source>
        <strain evidence="22 23">2980</strain>
    </source>
</reference>
<evidence type="ECO:0000256" key="1">
    <source>
        <dbReference type="ARBA" id="ARBA00004651"/>
    </source>
</evidence>
<dbReference type="InterPro" id="IPR004364">
    <property type="entry name" value="Aa-tRNA-synt_II"/>
</dbReference>
<keyword evidence="15" id="KW-0511">Multifunctional enzyme</keyword>
<keyword evidence="10 19" id="KW-0067">ATP-binding</keyword>
<keyword evidence="7 20" id="KW-0812">Transmembrane</keyword>
<evidence type="ECO:0000256" key="20">
    <source>
        <dbReference type="SAM" id="Phobius"/>
    </source>
</evidence>
<dbReference type="Gene3D" id="2.40.50.140">
    <property type="entry name" value="Nucleic acid-binding proteins"/>
    <property type="match status" value="1"/>
</dbReference>
<organism evidence="22 23">
    <name type="scientific">Microbacterium resistens</name>
    <dbReference type="NCBI Taxonomy" id="156977"/>
    <lineage>
        <taxon>Bacteria</taxon>
        <taxon>Bacillati</taxon>
        <taxon>Actinomycetota</taxon>
        <taxon>Actinomycetes</taxon>
        <taxon>Micrococcales</taxon>
        <taxon>Microbacteriaceae</taxon>
        <taxon>Microbacterium</taxon>
    </lineage>
</organism>
<feature type="domain" description="Aminoacyl-transfer RNA synthetases class-II family profile" evidence="21">
    <location>
        <begin position="819"/>
        <end position="1125"/>
    </location>
</feature>
<keyword evidence="12" id="KW-0443">Lipid metabolism</keyword>
<evidence type="ECO:0000256" key="17">
    <source>
        <dbReference type="ARBA" id="ARBA00047540"/>
    </source>
</evidence>
<dbReference type="Proteomes" id="UP001259347">
    <property type="component" value="Unassembled WGS sequence"/>
</dbReference>
<comment type="subcellular location">
    <subcellularLocation>
        <location evidence="1">Cell membrane</location>
        <topology evidence="1">Multi-pass membrane protein</topology>
    </subcellularLocation>
    <subcellularLocation>
        <location evidence="19">Cytoplasm</location>
    </subcellularLocation>
</comment>
<dbReference type="SUPFAM" id="SSF55681">
    <property type="entry name" value="Class II aaRS and biotin synthetases"/>
    <property type="match status" value="1"/>
</dbReference>
<keyword evidence="23" id="KW-1185">Reference proteome</keyword>
<comment type="subunit">
    <text evidence="19">Homodimer.</text>
</comment>
<evidence type="ECO:0000256" key="19">
    <source>
        <dbReference type="HAMAP-Rule" id="MF_00252"/>
    </source>
</evidence>
<comment type="cofactor">
    <cofactor evidence="19">
        <name>Mg(2+)</name>
        <dbReference type="ChEBI" id="CHEBI:18420"/>
    </cofactor>
    <text evidence="19">Binds 3 Mg(2+) ions per subunit.</text>
</comment>
<comment type="catalytic activity">
    <reaction evidence="18 19">
        <text>tRNA(Lys) + L-lysine + ATP = L-lysyl-tRNA(Lys) + AMP + diphosphate</text>
        <dbReference type="Rhea" id="RHEA:20792"/>
        <dbReference type="Rhea" id="RHEA-COMP:9696"/>
        <dbReference type="Rhea" id="RHEA-COMP:9697"/>
        <dbReference type="ChEBI" id="CHEBI:30616"/>
        <dbReference type="ChEBI" id="CHEBI:32551"/>
        <dbReference type="ChEBI" id="CHEBI:33019"/>
        <dbReference type="ChEBI" id="CHEBI:78442"/>
        <dbReference type="ChEBI" id="CHEBI:78529"/>
        <dbReference type="ChEBI" id="CHEBI:456215"/>
        <dbReference type="EC" id="6.1.1.6"/>
    </reaction>
</comment>
<evidence type="ECO:0000256" key="8">
    <source>
        <dbReference type="ARBA" id="ARBA00022723"/>
    </source>
</evidence>
<comment type="function">
    <text evidence="16">Catalyzes the production of L-lysyl-tRNA(Lys)transfer and the transfer of a lysyl group from L-lysyl-tRNA(Lys) to membrane-bound phosphatidylglycerol (PG), which produces lysylphosphatidylglycerol (LPG), one of the components of the bacterial membrane with a positive net charge. LPG synthesis contributes to the resistance to cationic antimicrobial peptides (CAMPs) and likely protects M.tuberculosis against the CAMPs produced by competiting microorganisms (bacteriocins). In fact, the modification of anionic phosphatidylglycerol with positively charged L-lysine results in repulsion of the peptides.</text>
</comment>
<comment type="similarity">
    <text evidence="3">In the C-terminal section; belongs to the class-II aminoacyl-tRNA synthetase family.</text>
</comment>
<evidence type="ECO:0000256" key="5">
    <source>
        <dbReference type="ARBA" id="ARBA00022598"/>
    </source>
</evidence>
<dbReference type="Pfam" id="PF01336">
    <property type="entry name" value="tRNA_anti-codon"/>
    <property type="match status" value="1"/>
</dbReference>
<evidence type="ECO:0000256" key="13">
    <source>
        <dbReference type="ARBA" id="ARBA00023146"/>
    </source>
</evidence>
<dbReference type="InterPro" id="IPR031553">
    <property type="entry name" value="tRNA-synt_2_TM"/>
</dbReference>
<keyword evidence="5 19" id="KW-0436">Ligase</keyword>
<keyword evidence="6" id="KW-0808">Transferase</keyword>
<keyword evidence="19" id="KW-0460">Magnesium</keyword>
<keyword evidence="8 19" id="KW-0479">Metal-binding</keyword>
<dbReference type="NCBIfam" id="NF002821">
    <property type="entry name" value="PRK02983.1"/>
    <property type="match status" value="1"/>
</dbReference>
<dbReference type="NCBIfam" id="NF001756">
    <property type="entry name" value="PRK00484.1"/>
    <property type="match status" value="1"/>
</dbReference>
<dbReference type="InterPro" id="IPR024320">
    <property type="entry name" value="LPG_synthase_C"/>
</dbReference>
<name>A0ABU1SBX5_9MICO</name>
<feature type="binding site" evidence="19">
    <location>
        <position position="1042"/>
    </location>
    <ligand>
        <name>Mg(2+)</name>
        <dbReference type="ChEBI" id="CHEBI:18420"/>
        <label>1</label>
    </ligand>
</feature>
<feature type="binding site" evidence="19">
    <location>
        <position position="1049"/>
    </location>
    <ligand>
        <name>Mg(2+)</name>
        <dbReference type="ChEBI" id="CHEBI:18420"/>
        <label>1</label>
    </ligand>
</feature>
<comment type="similarity">
    <text evidence="19">Belongs to the class-II aminoacyl-tRNA synthetase family.</text>
</comment>
<feature type="transmembrane region" description="Helical" evidence="20">
    <location>
        <begin position="64"/>
        <end position="86"/>
    </location>
</feature>
<evidence type="ECO:0000259" key="21">
    <source>
        <dbReference type="PROSITE" id="PS50862"/>
    </source>
</evidence>
<dbReference type="CDD" id="cd04322">
    <property type="entry name" value="LysRS_N"/>
    <property type="match status" value="1"/>
</dbReference>
<evidence type="ECO:0000256" key="6">
    <source>
        <dbReference type="ARBA" id="ARBA00022679"/>
    </source>
</evidence>
<dbReference type="EMBL" id="JAVDUM010000006">
    <property type="protein sequence ID" value="MDR6867066.1"/>
    <property type="molecule type" value="Genomic_DNA"/>
</dbReference>
<keyword evidence="13 19" id="KW-0030">Aminoacyl-tRNA synthetase</keyword>
<dbReference type="Pfam" id="PF09924">
    <property type="entry name" value="LPG_synthase_C"/>
    <property type="match status" value="1"/>
</dbReference>
<dbReference type="InterPro" id="IPR018149">
    <property type="entry name" value="Lys-tRNA-synth_II_C"/>
</dbReference>
<sequence length="1128" mass="121347">MTTAIAQHPAERRQREQAAGRVLPRRLLSGVPLWTGRILQVVAITLVVSVLWDAVLPDGVYWAASYFAVYGLTPQPFLFNAVLLFIAGSAAKRRIRGALIFLVLFELPTILLPVANVVLGGGTIPAPETIEDLVAALIAAALVTLLLVARREFSARLERVSYLKAAAVLVGGLVFAVLVGGVLARLHPGDADAGAESWMWAFTAAIGIYPSWWMIHGEGAVLHPVVALLVTSIAAVSLLAALTMILRSARARRLLSATDELHVRRILAGSRTDDSLGYFATRRDKSVVFSPDGTSAVSYRVVGGVALASGDPLGPERAWSGATGAFLDLARTRGWRPAVLAATEQGAEHYARQGMRGLLLGDEAVLHVDDARARLLLRSPQIAAVRRRAARAGVTVRLRRQRDCDEAELREIAALADRWRADDEERGYSMALSRTGDPADPSSLIATAHGRDGETVALLVFVPWNADGLSLDLMRRSPDAVNGVVEHLVATLVSEAKAFGVRRISLNFAVFRDILVRGARVGAGPLLRVKRSALLLLSRKWQLDSLRRANEKYAPEWRRRYLMRDRGTSFGAVVLAAARAEKFIGGWPRAARPPVTLRSDAYPQLVAELEAEAASEAASAAAAVAASGSASRPGSCRSARTLRAAMLAERGVALYPPHAPRTHGVEETIADLRAAVGAAHAAPAGHAVHAAPAVLDVRSVAGRVVARRHHGGIVFVDIVEEHARIQLIATREDTADFALLRLLQLGDLVSATGTPGRSRAGEPSIAVASWTLAAKSLQQPPDKRAGLRDPEAQVRLRHVHLATAPKAAALLRARSLAVRALREGLQADGYLEVETPILQRVHGGANARPFATHINAYDRDLSLRIAPELALKRLVVGGFGRVFEIGRNFRNEGVDATHNPEFTAMEAYRAYADYDDMRVLAEGLVKRMAVAVTGEATMIAPDGSRVDVSAPWRAIPVCEALSERIGTHIGVDLGVDGLGEIARAYGVRVAPSDTAGAIVEALYEELVEPNTTLPTFYLDFPSDTSPLARPHRRVDGLSERWDLVAFGMELGTAYSELNDPVEQRRRLVAQSLQAALGDPEAMEVDEDFLRALEYGMPPTGGIGLGIDRIVMSLTGGTIRQTLAFPFVR</sequence>
<comment type="catalytic activity">
    <reaction evidence="17">
        <text>L-lysyl-tRNA(Lys) + a 1,2-diacyl-sn-glycero-3-phospho-(1'-sn-glycerol) = a 1,2-diacyl-sn-glycero-3-phospho-1'-(3'-O-L-lysyl)-sn-glycerol + tRNA(Lys)</text>
        <dbReference type="Rhea" id="RHEA:10668"/>
        <dbReference type="Rhea" id="RHEA-COMP:9696"/>
        <dbReference type="Rhea" id="RHEA-COMP:9697"/>
        <dbReference type="ChEBI" id="CHEBI:64716"/>
        <dbReference type="ChEBI" id="CHEBI:75792"/>
        <dbReference type="ChEBI" id="CHEBI:78442"/>
        <dbReference type="ChEBI" id="CHEBI:78529"/>
        <dbReference type="EC" id="2.3.2.3"/>
    </reaction>
</comment>
<dbReference type="EC" id="6.1.1.6" evidence="19"/>
<gene>
    <name evidence="19" type="primary">lysS</name>
    <name evidence="22" type="ORF">J2Y69_001665</name>
</gene>
<comment type="similarity">
    <text evidence="2">In the N-terminal section; belongs to the LPG synthetase family.</text>
</comment>
<dbReference type="SUPFAM" id="SSF50249">
    <property type="entry name" value="Nucleic acid-binding proteins"/>
    <property type="match status" value="1"/>
</dbReference>
<feature type="transmembrane region" description="Helical" evidence="20">
    <location>
        <begin position="98"/>
        <end position="121"/>
    </location>
</feature>
<evidence type="ECO:0000256" key="16">
    <source>
        <dbReference type="ARBA" id="ARBA00024681"/>
    </source>
</evidence>
<keyword evidence="14" id="KW-0046">Antibiotic resistance</keyword>
<dbReference type="Pfam" id="PF00152">
    <property type="entry name" value="tRNA-synt_2"/>
    <property type="match status" value="1"/>
</dbReference>
<evidence type="ECO:0000256" key="3">
    <source>
        <dbReference type="ARBA" id="ARBA00009968"/>
    </source>
</evidence>
<dbReference type="Gene3D" id="3.30.930.10">
    <property type="entry name" value="Bira Bifunctional Protein, Domain 2"/>
    <property type="match status" value="1"/>
</dbReference>
<keyword evidence="20" id="KW-0472">Membrane</keyword>
<keyword evidence="9 19" id="KW-0547">Nucleotide-binding</keyword>
<keyword evidence="19" id="KW-0963">Cytoplasm</keyword>
<feature type="transmembrane region" description="Helical" evidence="20">
    <location>
        <begin position="31"/>
        <end position="52"/>
    </location>
</feature>
<feature type="transmembrane region" description="Helical" evidence="20">
    <location>
        <begin position="133"/>
        <end position="150"/>
    </location>
</feature>